<accession>E2BES4</accession>
<dbReference type="AlphaFoldDB" id="E2BES4"/>
<proteinExistence type="predicted"/>
<sequence>FQDFRLEKDGKFWEDGIMKLPIRWQKII</sequence>
<dbReference type="EMBL" id="GL447857">
    <property type="protein sequence ID" value="EFN85790.1"/>
    <property type="molecule type" value="Genomic_DNA"/>
</dbReference>
<gene>
    <name evidence="1" type="ORF">EAI_04631</name>
</gene>
<name>E2BES4_HARSA</name>
<dbReference type="InParanoid" id="E2BES4"/>
<organism evidence="2">
    <name type="scientific">Harpegnathos saltator</name>
    <name type="common">Jerdon's jumping ant</name>
    <dbReference type="NCBI Taxonomy" id="610380"/>
    <lineage>
        <taxon>Eukaryota</taxon>
        <taxon>Metazoa</taxon>
        <taxon>Ecdysozoa</taxon>
        <taxon>Arthropoda</taxon>
        <taxon>Hexapoda</taxon>
        <taxon>Insecta</taxon>
        <taxon>Pterygota</taxon>
        <taxon>Neoptera</taxon>
        <taxon>Endopterygota</taxon>
        <taxon>Hymenoptera</taxon>
        <taxon>Apocrita</taxon>
        <taxon>Aculeata</taxon>
        <taxon>Formicoidea</taxon>
        <taxon>Formicidae</taxon>
        <taxon>Ponerinae</taxon>
        <taxon>Ponerini</taxon>
        <taxon>Harpegnathos</taxon>
    </lineage>
</organism>
<evidence type="ECO:0000313" key="1">
    <source>
        <dbReference type="EMBL" id="EFN85790.1"/>
    </source>
</evidence>
<evidence type="ECO:0000313" key="2">
    <source>
        <dbReference type="Proteomes" id="UP000008237"/>
    </source>
</evidence>
<dbReference type="Proteomes" id="UP000008237">
    <property type="component" value="Unassembled WGS sequence"/>
</dbReference>
<feature type="non-terminal residue" evidence="1">
    <location>
        <position position="1"/>
    </location>
</feature>
<reference evidence="1 2" key="1">
    <citation type="journal article" date="2010" name="Science">
        <title>Genomic comparison of the ants Camponotus floridanus and Harpegnathos saltator.</title>
        <authorList>
            <person name="Bonasio R."/>
            <person name="Zhang G."/>
            <person name="Ye C."/>
            <person name="Mutti N.S."/>
            <person name="Fang X."/>
            <person name="Qin N."/>
            <person name="Donahue G."/>
            <person name="Yang P."/>
            <person name="Li Q."/>
            <person name="Li C."/>
            <person name="Zhang P."/>
            <person name="Huang Z."/>
            <person name="Berger S.L."/>
            <person name="Reinberg D."/>
            <person name="Wang J."/>
            <person name="Liebig J."/>
        </authorList>
    </citation>
    <scope>NUCLEOTIDE SEQUENCE [LARGE SCALE GENOMIC DNA]</scope>
    <source>
        <strain evidence="1 2">R22 G/1</strain>
    </source>
</reference>
<keyword evidence="2" id="KW-1185">Reference proteome</keyword>
<protein>
    <submittedName>
        <fullName evidence="1">Uncharacterized protein</fullName>
    </submittedName>
</protein>
<feature type="non-terminal residue" evidence="1">
    <location>
        <position position="28"/>
    </location>
</feature>